<dbReference type="InterPro" id="IPR029074">
    <property type="entry name" value="Imm49"/>
</dbReference>
<evidence type="ECO:0000313" key="2">
    <source>
        <dbReference type="Proteomes" id="UP000181790"/>
    </source>
</evidence>
<evidence type="ECO:0000313" key="1">
    <source>
        <dbReference type="EMBL" id="OIN57566.1"/>
    </source>
</evidence>
<reference evidence="1 2" key="1">
    <citation type="submission" date="2016-10" db="EMBL/GenBank/DDBJ databases">
        <title>Arsenicibacter rosenii gen. nov., sp. nov., an efficient arsenic-methylating bacterium isolated from an arsenic-contaminated paddy soil.</title>
        <authorList>
            <person name="Huang K."/>
        </authorList>
    </citation>
    <scope>NUCLEOTIDE SEQUENCE [LARGE SCALE GENOMIC DNA]</scope>
    <source>
        <strain evidence="1 2">SM-1</strain>
    </source>
</reference>
<dbReference type="Proteomes" id="UP000181790">
    <property type="component" value="Unassembled WGS sequence"/>
</dbReference>
<comment type="caution">
    <text evidence="1">The sequence shown here is derived from an EMBL/GenBank/DDBJ whole genome shotgun (WGS) entry which is preliminary data.</text>
</comment>
<accession>A0A1S2VH91</accession>
<proteinExistence type="predicted"/>
<dbReference type="Pfam" id="PF15575">
    <property type="entry name" value="Imm49"/>
    <property type="match status" value="1"/>
</dbReference>
<name>A0A1S2VH91_9BACT</name>
<organism evidence="1 2">
    <name type="scientific">Arsenicibacter rosenii</name>
    <dbReference type="NCBI Taxonomy" id="1750698"/>
    <lineage>
        <taxon>Bacteria</taxon>
        <taxon>Pseudomonadati</taxon>
        <taxon>Bacteroidota</taxon>
        <taxon>Cytophagia</taxon>
        <taxon>Cytophagales</taxon>
        <taxon>Spirosomataceae</taxon>
        <taxon>Arsenicibacter</taxon>
    </lineage>
</organism>
<gene>
    <name evidence="1" type="ORF">BLX24_18955</name>
</gene>
<dbReference type="AlphaFoldDB" id="A0A1S2VH91"/>
<protein>
    <submittedName>
        <fullName evidence="1">Uncharacterized protein</fullName>
    </submittedName>
</protein>
<sequence>MNDSHPVTLNLVNRIISTTGKFENHRISASDVTEGIETALILRDENALAYLATIPVSFTEQSSQDDLILEIIMTFYQMLAKGKGNSNEAQATYHAISEQLDWETYKRYIKVEGFNQLWVWERIFTARKEYVEAISLPVITIYHQIFQASQAGFEDAVRLALHQWKTYYTRIRIDENQEEEDRTLWGQGFLSLPITAACAFGYERGLTLSSLESDYIPQWLIEGHFNGIDLLVK</sequence>
<keyword evidence="2" id="KW-1185">Reference proteome</keyword>
<dbReference type="EMBL" id="MORL01000011">
    <property type="protein sequence ID" value="OIN57566.1"/>
    <property type="molecule type" value="Genomic_DNA"/>
</dbReference>